<dbReference type="Proteomes" id="UP001642540">
    <property type="component" value="Unassembled WGS sequence"/>
</dbReference>
<evidence type="ECO:0000313" key="3">
    <source>
        <dbReference type="EMBL" id="CAL8121510.1"/>
    </source>
</evidence>
<keyword evidence="2" id="KW-0732">Signal</keyword>
<dbReference type="EMBL" id="CAXLJM020000065">
    <property type="protein sequence ID" value="CAL8121510.1"/>
    <property type="molecule type" value="Genomic_DNA"/>
</dbReference>
<feature type="transmembrane region" description="Helical" evidence="1">
    <location>
        <begin position="361"/>
        <end position="379"/>
    </location>
</feature>
<organism evidence="3 4">
    <name type="scientific">Orchesella dallaii</name>
    <dbReference type="NCBI Taxonomy" id="48710"/>
    <lineage>
        <taxon>Eukaryota</taxon>
        <taxon>Metazoa</taxon>
        <taxon>Ecdysozoa</taxon>
        <taxon>Arthropoda</taxon>
        <taxon>Hexapoda</taxon>
        <taxon>Collembola</taxon>
        <taxon>Entomobryomorpha</taxon>
        <taxon>Entomobryoidea</taxon>
        <taxon>Orchesellidae</taxon>
        <taxon>Orchesellinae</taxon>
        <taxon>Orchesella</taxon>
    </lineage>
</organism>
<reference evidence="3 4" key="1">
    <citation type="submission" date="2024-08" db="EMBL/GenBank/DDBJ databases">
        <authorList>
            <person name="Cucini C."/>
            <person name="Frati F."/>
        </authorList>
    </citation>
    <scope>NUCLEOTIDE SEQUENCE [LARGE SCALE GENOMIC DNA]</scope>
</reference>
<protein>
    <submittedName>
        <fullName evidence="3">Uncharacterized protein</fullName>
    </submittedName>
</protein>
<gene>
    <name evidence="3" type="ORF">ODALV1_LOCUS19420</name>
</gene>
<evidence type="ECO:0000256" key="1">
    <source>
        <dbReference type="SAM" id="Phobius"/>
    </source>
</evidence>
<keyword evidence="1" id="KW-0812">Transmembrane</keyword>
<keyword evidence="4" id="KW-1185">Reference proteome</keyword>
<feature type="signal peptide" evidence="2">
    <location>
        <begin position="1"/>
        <end position="25"/>
    </location>
</feature>
<keyword evidence="1" id="KW-1133">Transmembrane helix</keyword>
<comment type="caution">
    <text evidence="3">The sequence shown here is derived from an EMBL/GenBank/DDBJ whole genome shotgun (WGS) entry which is preliminary data.</text>
</comment>
<name>A0ABP1RDP3_9HEXA</name>
<keyword evidence="1" id="KW-0472">Membrane</keyword>
<feature type="chain" id="PRO_5046770695" evidence="2">
    <location>
        <begin position="26"/>
        <end position="610"/>
    </location>
</feature>
<proteinExistence type="predicted"/>
<evidence type="ECO:0000313" key="4">
    <source>
        <dbReference type="Proteomes" id="UP001642540"/>
    </source>
</evidence>
<evidence type="ECO:0000256" key="2">
    <source>
        <dbReference type="SAM" id="SignalP"/>
    </source>
</evidence>
<sequence>MKITSVKHSIYIFCCVVLETSLVQTLSTSESSCISQLFPDLNNHWENYILYFFNPKIRPQRGNVIFPGKLEPHSSLRPRSVSIRNTHKLERGYFRFSNPTNVIITPVVYPNAWELLDGTLVSFAEILVPSRSLFIYIWADLHKGILSGTLKLAHWADFMTILPALKVIVTIPQTLRCDPSLTTATIVCSGYCKPSRTPVNEIGHLLTHSKLQLTHGSIFRNAQGKSIIALVLDTFGFTKGDRELLQGTCLSASRRMHSSCTSEFMSIITFSLKHNLTVFLYHTTPRTIYVLRIEDPHSGPEVIQSHTPWIIDHSRSMNHIMHIVSSLAFDAFETPILNYCKRRVLDTPSFEFLVWYQPFPSNIWICTLIVIIYGLVFSFRHRIIRVGFMEFLKHLASVLGHGPYVQNRYCVVIMAIWFIMCQLYGNGFTSVITVAFQPAGYTKVKELFENGYKILHIGNSEGATFLGFLKRNKLMHFNETALELVPDGSVTIFDLLKMIGRKGAKLVFKDTLAQKFYNRPIARKFLNEHFNESFDYFTLEESIDEKQCSWTLKTEIREGIKETLEKIRSAGLYYRWDEWASWHKVLTEKALHKTEYGKSDVKCMEVLPDG</sequence>
<accession>A0ABP1RDP3</accession>